<reference evidence="3" key="1">
    <citation type="journal article" date="2019" name="Int. J. Syst. Evol. Microbiol.">
        <title>The Global Catalogue of Microorganisms (GCM) 10K type strain sequencing project: providing services to taxonomists for standard genome sequencing and annotation.</title>
        <authorList>
            <consortium name="The Broad Institute Genomics Platform"/>
            <consortium name="The Broad Institute Genome Sequencing Center for Infectious Disease"/>
            <person name="Wu L."/>
            <person name="Ma J."/>
        </authorList>
    </citation>
    <scope>NUCLEOTIDE SEQUENCE [LARGE SCALE GENOMIC DNA]</scope>
    <source>
        <strain evidence="3">JCM 18657</strain>
    </source>
</reference>
<feature type="domain" description="DUF5348" evidence="1">
    <location>
        <begin position="7"/>
        <end position="73"/>
    </location>
</feature>
<dbReference type="Proteomes" id="UP001596528">
    <property type="component" value="Unassembled WGS sequence"/>
</dbReference>
<name>A0ABW2V9M2_9BACL</name>
<dbReference type="Gene3D" id="2.40.10.390">
    <property type="match status" value="1"/>
</dbReference>
<dbReference type="Pfam" id="PF17295">
    <property type="entry name" value="DUF5348"/>
    <property type="match status" value="1"/>
</dbReference>
<comment type="caution">
    <text evidence="2">The sequence shown here is derived from an EMBL/GenBank/DDBJ whole genome shotgun (WGS) entry which is preliminary data.</text>
</comment>
<protein>
    <submittedName>
        <fullName evidence="2">DUF5348 domain-containing protein</fullName>
    </submittedName>
</protein>
<evidence type="ECO:0000259" key="1">
    <source>
        <dbReference type="Pfam" id="PF17295"/>
    </source>
</evidence>
<gene>
    <name evidence="2" type="ORF">ACFQWB_16920</name>
</gene>
<proteinExistence type="predicted"/>
<organism evidence="2 3">
    <name type="scientific">Paenibacillus thermoaerophilus</name>
    <dbReference type="NCBI Taxonomy" id="1215385"/>
    <lineage>
        <taxon>Bacteria</taxon>
        <taxon>Bacillati</taxon>
        <taxon>Bacillota</taxon>
        <taxon>Bacilli</taxon>
        <taxon>Bacillales</taxon>
        <taxon>Paenibacillaceae</taxon>
        <taxon>Paenibacillus</taxon>
    </lineage>
</organism>
<keyword evidence="3" id="KW-1185">Reference proteome</keyword>
<evidence type="ECO:0000313" key="3">
    <source>
        <dbReference type="Proteomes" id="UP001596528"/>
    </source>
</evidence>
<dbReference type="InterPro" id="IPR035255">
    <property type="entry name" value="DUF5348"/>
</dbReference>
<evidence type="ECO:0000313" key="2">
    <source>
        <dbReference type="EMBL" id="MFC7751599.1"/>
    </source>
</evidence>
<dbReference type="RefSeq" id="WP_019007861.1">
    <property type="nucleotide sequence ID" value="NZ_JBHTGQ010000050.1"/>
</dbReference>
<sequence>MKGPWVTMIYDREADCWTVRKAGGTYAVHCGECFEIRVGDRGIRCRLELDRNWYVIMREARFNLRSKDIYQVRFV</sequence>
<accession>A0ABW2V9M2</accession>
<dbReference type="EMBL" id="JBHTGQ010000050">
    <property type="protein sequence ID" value="MFC7751599.1"/>
    <property type="molecule type" value="Genomic_DNA"/>
</dbReference>